<dbReference type="Gene3D" id="1.10.260.40">
    <property type="entry name" value="lambda repressor-like DNA-binding domains"/>
    <property type="match status" value="1"/>
</dbReference>
<dbReference type="Pfam" id="PF01381">
    <property type="entry name" value="HTH_3"/>
    <property type="match status" value="1"/>
</dbReference>
<dbReference type="PROSITE" id="PS50943">
    <property type="entry name" value="HTH_CROC1"/>
    <property type="match status" value="1"/>
</dbReference>
<accession>A0AAP4D6M9</accession>
<dbReference type="AlphaFoldDB" id="A0AAP4D6M9"/>
<dbReference type="InterPro" id="IPR010982">
    <property type="entry name" value="Lambda_DNA-bd_dom_sf"/>
</dbReference>
<dbReference type="CDD" id="cd00093">
    <property type="entry name" value="HTH_XRE"/>
    <property type="match status" value="1"/>
</dbReference>
<dbReference type="SMART" id="SM00530">
    <property type="entry name" value="HTH_XRE"/>
    <property type="match status" value="1"/>
</dbReference>
<evidence type="ECO:0000259" key="2">
    <source>
        <dbReference type="PROSITE" id="PS50943"/>
    </source>
</evidence>
<name>A0AAP4D6M9_9PROT</name>
<dbReference type="GO" id="GO:0005829">
    <property type="term" value="C:cytosol"/>
    <property type="evidence" value="ECO:0007669"/>
    <property type="project" value="TreeGrafter"/>
</dbReference>
<dbReference type="Proteomes" id="UP001301140">
    <property type="component" value="Unassembled WGS sequence"/>
</dbReference>
<dbReference type="GO" id="GO:0003700">
    <property type="term" value="F:DNA-binding transcription factor activity"/>
    <property type="evidence" value="ECO:0007669"/>
    <property type="project" value="TreeGrafter"/>
</dbReference>
<sequence length="119" mass="13499">MSVQFIVEDDRRRFAVLPIDEYEELVEARRMLEDIQAWDAAKARNEDHIPIELVDRMLAGESPVRVFREHRGISQQGLAEAAAISAAYLCQIEQGRRQPSVEVLKKLAAALRVDVDDIA</sequence>
<keyword evidence="4" id="KW-1185">Reference proteome</keyword>
<evidence type="ECO:0000313" key="4">
    <source>
        <dbReference type="Proteomes" id="UP001301140"/>
    </source>
</evidence>
<keyword evidence="1" id="KW-0238">DNA-binding</keyword>
<comment type="caution">
    <text evidence="3">The sequence shown here is derived from an EMBL/GenBank/DDBJ whole genome shotgun (WGS) entry which is preliminary data.</text>
</comment>
<reference evidence="3 4" key="1">
    <citation type="submission" date="2023-03" db="EMBL/GenBank/DDBJ databases">
        <title>YIM 152171 draft genome.</title>
        <authorList>
            <person name="Yang Z."/>
        </authorList>
    </citation>
    <scope>NUCLEOTIDE SEQUENCE [LARGE SCALE GENOMIC DNA]</scope>
    <source>
        <strain evidence="3 4">YIM 152171</strain>
    </source>
</reference>
<organism evidence="3 4">
    <name type="scientific">Marinimicrococcus flavescens</name>
    <dbReference type="NCBI Taxonomy" id="3031815"/>
    <lineage>
        <taxon>Bacteria</taxon>
        <taxon>Pseudomonadati</taxon>
        <taxon>Pseudomonadota</taxon>
        <taxon>Alphaproteobacteria</taxon>
        <taxon>Geminicoccales</taxon>
        <taxon>Geminicoccaceae</taxon>
        <taxon>Marinimicrococcus</taxon>
    </lineage>
</organism>
<dbReference type="PANTHER" id="PTHR46797">
    <property type="entry name" value="HTH-TYPE TRANSCRIPTIONAL REGULATOR"/>
    <property type="match status" value="1"/>
</dbReference>
<dbReference type="RefSeq" id="WP_327789832.1">
    <property type="nucleotide sequence ID" value="NZ_JARGEQ010000127.1"/>
</dbReference>
<evidence type="ECO:0000256" key="1">
    <source>
        <dbReference type="ARBA" id="ARBA00023125"/>
    </source>
</evidence>
<dbReference type="EMBL" id="JARGEQ010000127">
    <property type="protein sequence ID" value="MDF1587409.1"/>
    <property type="molecule type" value="Genomic_DNA"/>
</dbReference>
<protein>
    <submittedName>
        <fullName evidence="3">Helix-turn-helix transcriptional regulator</fullName>
    </submittedName>
</protein>
<dbReference type="GO" id="GO:0003677">
    <property type="term" value="F:DNA binding"/>
    <property type="evidence" value="ECO:0007669"/>
    <property type="project" value="UniProtKB-KW"/>
</dbReference>
<dbReference type="SUPFAM" id="SSF47413">
    <property type="entry name" value="lambda repressor-like DNA-binding domains"/>
    <property type="match status" value="1"/>
</dbReference>
<dbReference type="InterPro" id="IPR050807">
    <property type="entry name" value="TransReg_Diox_bact_type"/>
</dbReference>
<proteinExistence type="predicted"/>
<dbReference type="PANTHER" id="PTHR46797:SF1">
    <property type="entry name" value="METHYLPHOSPHONATE SYNTHASE"/>
    <property type="match status" value="1"/>
</dbReference>
<feature type="domain" description="HTH cro/C1-type" evidence="2">
    <location>
        <begin position="64"/>
        <end position="118"/>
    </location>
</feature>
<dbReference type="InterPro" id="IPR001387">
    <property type="entry name" value="Cro/C1-type_HTH"/>
</dbReference>
<gene>
    <name evidence="3" type="ORF">PZ740_13560</name>
</gene>
<evidence type="ECO:0000313" key="3">
    <source>
        <dbReference type="EMBL" id="MDF1587409.1"/>
    </source>
</evidence>